<keyword evidence="3" id="KW-0408">Iron</keyword>
<dbReference type="PROSITE" id="PS51918">
    <property type="entry name" value="RADICAL_SAM"/>
    <property type="match status" value="1"/>
</dbReference>
<accession>A0ABV2X987</accession>
<dbReference type="PANTHER" id="PTHR43273:SF8">
    <property type="entry name" value="RADICAL SAM DOMAIN PROTEIN"/>
    <property type="match status" value="1"/>
</dbReference>
<keyword evidence="4" id="KW-0411">Iron-sulfur</keyword>
<dbReference type="EMBL" id="JBEYBR010000023">
    <property type="protein sequence ID" value="MEU2122442.1"/>
    <property type="molecule type" value="Genomic_DNA"/>
</dbReference>
<dbReference type="InterPro" id="IPR026335">
    <property type="entry name" value="rSAM_SPASM_FxsB"/>
</dbReference>
<dbReference type="NCBIfam" id="TIGR04269">
    <property type="entry name" value="SAM_SPASM_FxsB"/>
    <property type="match status" value="1"/>
</dbReference>
<dbReference type="CDD" id="cd01335">
    <property type="entry name" value="Radical_SAM"/>
    <property type="match status" value="1"/>
</dbReference>
<dbReference type="Gene3D" id="3.20.20.70">
    <property type="entry name" value="Aldolase class I"/>
    <property type="match status" value="1"/>
</dbReference>
<dbReference type="SFLD" id="SFLDG01386">
    <property type="entry name" value="main_SPASM_domain-containing"/>
    <property type="match status" value="1"/>
</dbReference>
<gene>
    <name evidence="6" type="ORF">ABZ507_11525</name>
</gene>
<dbReference type="SFLD" id="SFLDG01067">
    <property type="entry name" value="SPASM/twitch_domain_containing"/>
    <property type="match status" value="1"/>
</dbReference>
<name>A0ABV2X987_9NOCA</name>
<reference evidence="6 7" key="1">
    <citation type="submission" date="2024-06" db="EMBL/GenBank/DDBJ databases">
        <title>The Natural Products Discovery Center: Release of the First 8490 Sequenced Strains for Exploring Actinobacteria Biosynthetic Diversity.</title>
        <authorList>
            <person name="Kalkreuter E."/>
            <person name="Kautsar S.A."/>
            <person name="Yang D."/>
            <person name="Bader C.D."/>
            <person name="Teijaro C.N."/>
            <person name="Fluegel L."/>
            <person name="Davis C.M."/>
            <person name="Simpson J.R."/>
            <person name="Lauterbach L."/>
            <person name="Steele A.D."/>
            <person name="Gui C."/>
            <person name="Meng S."/>
            <person name="Li G."/>
            <person name="Viehrig K."/>
            <person name="Ye F."/>
            <person name="Su P."/>
            <person name="Kiefer A.F."/>
            <person name="Nichols A."/>
            <person name="Cepeda A.J."/>
            <person name="Yan W."/>
            <person name="Fan B."/>
            <person name="Jiang Y."/>
            <person name="Adhikari A."/>
            <person name="Zheng C.-J."/>
            <person name="Schuster L."/>
            <person name="Cowan T.M."/>
            <person name="Smanski M.J."/>
            <person name="Chevrette M.G."/>
            <person name="De Carvalho L.P.S."/>
            <person name="Shen B."/>
        </authorList>
    </citation>
    <scope>NUCLEOTIDE SEQUENCE [LARGE SCALE GENOMIC DNA]</scope>
    <source>
        <strain evidence="6 7">NPDC019434</strain>
    </source>
</reference>
<keyword evidence="1" id="KW-0949">S-adenosyl-L-methionine</keyword>
<sequence>MEHGAAELHWPVPGLDVAKLIRDGWEPMAFTEYVVKIHSRCNLACDYCYVYEMVDQSWREQPKVMARGVFDDTCRMIREHALRHSLPAVDIVFHGGEPLLVGKQNLQYFARTARAALEPDIQVRLGLQTNGVLIDEEFLRICDRWGVRIGVSLDGSERGHDRHRRDRRGEGSYRQVVAGLTRLRAPQWRHLFSGILCTIDLQNDPVETYEALARFQPPAVDFMMPHGNWVTPPPGRTADESVTPYADWLIAVFERWYGAPELETTVRLFGKIIELLLGGRTSSEAVGLAPVRLVVIETDGSLEQVDELKSAFEGATKLSIRGGRGNPLELALRDPAIAARQIGLAALGETCLRCSVHTVCGGGHYVHRYREDTGFRNPSVYCADLKKLIQHIESRVRAEIRPVLER</sequence>
<evidence type="ECO:0000256" key="3">
    <source>
        <dbReference type="ARBA" id="ARBA00023004"/>
    </source>
</evidence>
<dbReference type="Proteomes" id="UP001550535">
    <property type="component" value="Unassembled WGS sequence"/>
</dbReference>
<keyword evidence="2" id="KW-0479">Metal-binding</keyword>
<proteinExistence type="predicted"/>
<keyword evidence="7" id="KW-1185">Reference proteome</keyword>
<evidence type="ECO:0000256" key="2">
    <source>
        <dbReference type="ARBA" id="ARBA00022723"/>
    </source>
</evidence>
<dbReference type="InterPro" id="IPR007197">
    <property type="entry name" value="rSAM"/>
</dbReference>
<dbReference type="SUPFAM" id="SSF102114">
    <property type="entry name" value="Radical SAM enzymes"/>
    <property type="match status" value="1"/>
</dbReference>
<dbReference type="RefSeq" id="WP_063025088.1">
    <property type="nucleotide sequence ID" value="NZ_JBEYBM010000020.1"/>
</dbReference>
<dbReference type="SFLD" id="SFLDS00029">
    <property type="entry name" value="Radical_SAM"/>
    <property type="match status" value="1"/>
</dbReference>
<dbReference type="InterPro" id="IPR013785">
    <property type="entry name" value="Aldolase_TIM"/>
</dbReference>
<dbReference type="InterPro" id="IPR058240">
    <property type="entry name" value="rSAM_sf"/>
</dbReference>
<evidence type="ECO:0000256" key="1">
    <source>
        <dbReference type="ARBA" id="ARBA00022691"/>
    </source>
</evidence>
<dbReference type="PANTHER" id="PTHR43273">
    <property type="entry name" value="ANAEROBIC SULFATASE-MATURATING ENZYME HOMOLOG ASLB-RELATED"/>
    <property type="match status" value="1"/>
</dbReference>
<protein>
    <submittedName>
        <fullName evidence="6">FxsB family cyclophane-forming radical SAM/SPASM peptide maturase</fullName>
    </submittedName>
</protein>
<evidence type="ECO:0000313" key="7">
    <source>
        <dbReference type="Proteomes" id="UP001550535"/>
    </source>
</evidence>
<feature type="domain" description="Radical SAM core" evidence="5">
    <location>
        <begin position="27"/>
        <end position="260"/>
    </location>
</feature>
<dbReference type="InterPro" id="IPR023867">
    <property type="entry name" value="Sulphatase_maturase_rSAM"/>
</dbReference>
<dbReference type="SFLD" id="SFLDG01072">
    <property type="entry name" value="dehydrogenase_like"/>
    <property type="match status" value="1"/>
</dbReference>
<organism evidence="6 7">
    <name type="scientific">Nocardia niwae</name>
    <dbReference type="NCBI Taxonomy" id="626084"/>
    <lineage>
        <taxon>Bacteria</taxon>
        <taxon>Bacillati</taxon>
        <taxon>Actinomycetota</taxon>
        <taxon>Actinomycetes</taxon>
        <taxon>Mycobacteriales</taxon>
        <taxon>Nocardiaceae</taxon>
        <taxon>Nocardia</taxon>
    </lineage>
</organism>
<evidence type="ECO:0000313" key="6">
    <source>
        <dbReference type="EMBL" id="MEU2122442.1"/>
    </source>
</evidence>
<evidence type="ECO:0000259" key="5">
    <source>
        <dbReference type="PROSITE" id="PS51918"/>
    </source>
</evidence>
<comment type="caution">
    <text evidence="6">The sequence shown here is derived from an EMBL/GenBank/DDBJ whole genome shotgun (WGS) entry which is preliminary data.</text>
</comment>
<evidence type="ECO:0000256" key="4">
    <source>
        <dbReference type="ARBA" id="ARBA00023014"/>
    </source>
</evidence>
<dbReference type="Pfam" id="PF04055">
    <property type="entry name" value="Radical_SAM"/>
    <property type="match status" value="1"/>
</dbReference>